<proteinExistence type="predicted"/>
<feature type="compositionally biased region" description="Polar residues" evidence="1">
    <location>
        <begin position="62"/>
        <end position="88"/>
    </location>
</feature>
<feature type="compositionally biased region" description="Low complexity" evidence="1">
    <location>
        <begin position="34"/>
        <end position="44"/>
    </location>
</feature>
<dbReference type="AlphaFoldDB" id="A0A7U9HFY0"/>
<gene>
    <name evidence="2" type="ORF">SLI_6514</name>
</gene>
<feature type="compositionally biased region" description="Basic and acidic residues" evidence="1">
    <location>
        <begin position="239"/>
        <end position="252"/>
    </location>
</feature>
<reference evidence="3" key="1">
    <citation type="journal article" date="2013" name="Genome Biol. Evol.">
        <title>The genome sequence of Streptomyces lividans 66 reveals a novel tRNA-dependent peptide biosynthetic system within a metal-related genomic island.</title>
        <authorList>
            <person name="Cruz-Morales P."/>
            <person name="Vijgenboom E."/>
            <person name="Iruegas-Bocardo F."/>
            <person name="Girard G."/>
            <person name="Yanez-Guerra L.A."/>
            <person name="Ramos-Aboites H.E."/>
            <person name="Pernodet J.L."/>
            <person name="Anne J."/>
            <person name="van Wezel G.P."/>
            <person name="Barona-Gomez F."/>
        </authorList>
    </citation>
    <scope>NUCLEOTIDE SEQUENCE [LARGE SCALE GENOMIC DNA]</scope>
    <source>
        <strain evidence="3">1326</strain>
    </source>
</reference>
<evidence type="ECO:0000256" key="1">
    <source>
        <dbReference type="SAM" id="MobiDB-lite"/>
    </source>
</evidence>
<evidence type="ECO:0000313" key="2">
    <source>
        <dbReference type="EMBL" id="EOY51221.1"/>
    </source>
</evidence>
<name>A0A7U9HFY0_STRLI</name>
<protein>
    <submittedName>
        <fullName evidence="2">Transcriptional regulator, AraC family</fullName>
    </submittedName>
</protein>
<accession>A0A7U9HFY0</accession>
<dbReference type="Proteomes" id="UP000014062">
    <property type="component" value="Chromosome"/>
</dbReference>
<feature type="region of interest" description="Disordered" evidence="1">
    <location>
        <begin position="24"/>
        <end position="97"/>
    </location>
</feature>
<feature type="region of interest" description="Disordered" evidence="1">
    <location>
        <begin position="213"/>
        <end position="263"/>
    </location>
</feature>
<evidence type="ECO:0000313" key="3">
    <source>
        <dbReference type="Proteomes" id="UP000014062"/>
    </source>
</evidence>
<dbReference type="EMBL" id="CM001889">
    <property type="protein sequence ID" value="EOY51221.1"/>
    <property type="molecule type" value="Genomic_DNA"/>
</dbReference>
<sequence length="292" mass="30032">MAGRRRAGLSGRTAVWPGVGCQVKGRGSGRSQVAAAAPLTRAVAQPTQGRPDRARAACAASEVTTTPQTSARNRSSQAASGRPTTSQPAAHPARPTAMYGHGAYFPGSGTARTRCVRIRTMSATIAAVAITGPPSSEPACLLQGRDTQQGRDRLAMRRRQLAALGVGLDQLRGLGEDGVCLGAHLQDLDPVVLHPRGGLCRVDALGSGDRLCPEPGDRLRQTGDGALRLGVPGTGPTGRDGDVGRGQEHGGGDQHGYARGMPGGSHVRTFMVSAHDPPMSFPPPAGQAANDL</sequence>
<organism evidence="2 3">
    <name type="scientific">Streptomyces lividans 1326</name>
    <dbReference type="NCBI Taxonomy" id="1200984"/>
    <lineage>
        <taxon>Bacteria</taxon>
        <taxon>Bacillati</taxon>
        <taxon>Actinomycetota</taxon>
        <taxon>Actinomycetes</taxon>
        <taxon>Kitasatosporales</taxon>
        <taxon>Streptomycetaceae</taxon>
        <taxon>Streptomyces</taxon>
    </lineage>
</organism>